<dbReference type="Pfam" id="PF00534">
    <property type="entry name" value="Glycos_transf_1"/>
    <property type="match status" value="1"/>
</dbReference>
<sequence>MKVAHYCIGEPYRRLGGLVSYVESMIEQQAKDPLLGQVYVIFPWFQSLLSKKCSLKIKRRNGKIVMVGIKNPNPESLLEGIRYPEKSISNPDLEDAFVNFINDNCIDIVHFHTFYCLSANLLSALKKQDVKIIFSVHDYQALCPTINLLDPAKEKCDDTQNGIKCIQCNRLALTRTKHYIRNNRMCQYIQSYNQIKSFAKKIVRSNASAYINFRQVIPNIDNANQYKLRQATYIHQINDNVDLIIYNSYLTKRIFTDFGVKCANEVIPVSHKNIKNKIEPFVVHFNPKGLKFGFMGGKRTEKGALELIDVFNSIFHENLQDFELHLFGEDSYNIHVPSGLSEKVVKHGFSRDNAYDYFDILIVPSLWCETFGFIIPEALLNKKGIIASNDIGALTFINDGAFTFKSFNELKLIIKQFLTSDISFQFSGGFDNLPFPLHYQILSKSYKTLVSKR</sequence>
<dbReference type="AlphaFoldDB" id="A0A2W7NH37"/>
<gene>
    <name evidence="2" type="ORF">LX69_00827</name>
</gene>
<keyword evidence="2" id="KW-0808">Transferase</keyword>
<dbReference type="SUPFAM" id="SSF53756">
    <property type="entry name" value="UDP-Glycosyltransferase/glycogen phosphorylase"/>
    <property type="match status" value="1"/>
</dbReference>
<comment type="caution">
    <text evidence="2">The sequence shown here is derived from an EMBL/GenBank/DDBJ whole genome shotgun (WGS) entry which is preliminary data.</text>
</comment>
<organism evidence="2 3">
    <name type="scientific">Breznakibacter xylanolyticus</name>
    <dbReference type="NCBI Taxonomy" id="990"/>
    <lineage>
        <taxon>Bacteria</taxon>
        <taxon>Pseudomonadati</taxon>
        <taxon>Bacteroidota</taxon>
        <taxon>Bacteroidia</taxon>
        <taxon>Marinilabiliales</taxon>
        <taxon>Marinilabiliaceae</taxon>
        <taxon>Breznakibacter</taxon>
    </lineage>
</organism>
<evidence type="ECO:0000259" key="1">
    <source>
        <dbReference type="Pfam" id="PF00534"/>
    </source>
</evidence>
<reference evidence="2 3" key="1">
    <citation type="submission" date="2018-06" db="EMBL/GenBank/DDBJ databases">
        <title>Genomic Encyclopedia of Archaeal and Bacterial Type Strains, Phase II (KMG-II): from individual species to whole genera.</title>
        <authorList>
            <person name="Goeker M."/>
        </authorList>
    </citation>
    <scope>NUCLEOTIDE SEQUENCE [LARGE SCALE GENOMIC DNA]</scope>
    <source>
        <strain evidence="2 3">DSM 6779</strain>
    </source>
</reference>
<feature type="domain" description="Glycosyl transferase family 1" evidence="1">
    <location>
        <begin position="281"/>
        <end position="418"/>
    </location>
</feature>
<protein>
    <submittedName>
        <fullName evidence="2">Glycosyl transferase family 1</fullName>
    </submittedName>
</protein>
<proteinExistence type="predicted"/>
<keyword evidence="3" id="KW-1185">Reference proteome</keyword>
<accession>A0A2W7NH37</accession>
<evidence type="ECO:0000313" key="2">
    <source>
        <dbReference type="EMBL" id="PZX19160.1"/>
    </source>
</evidence>
<dbReference type="RefSeq" id="WP_111444543.1">
    <property type="nucleotide sequence ID" value="NZ_QKZK01000005.1"/>
</dbReference>
<dbReference type="Proteomes" id="UP000249239">
    <property type="component" value="Unassembled WGS sequence"/>
</dbReference>
<dbReference type="OrthoDB" id="9787111at2"/>
<dbReference type="InterPro" id="IPR001296">
    <property type="entry name" value="Glyco_trans_1"/>
</dbReference>
<dbReference type="Gene3D" id="3.40.50.2000">
    <property type="entry name" value="Glycogen Phosphorylase B"/>
    <property type="match status" value="2"/>
</dbReference>
<dbReference type="GO" id="GO:0016757">
    <property type="term" value="F:glycosyltransferase activity"/>
    <property type="evidence" value="ECO:0007669"/>
    <property type="project" value="InterPro"/>
</dbReference>
<name>A0A2W7NH37_9BACT</name>
<evidence type="ECO:0000313" key="3">
    <source>
        <dbReference type="Proteomes" id="UP000249239"/>
    </source>
</evidence>
<dbReference type="EMBL" id="QKZK01000005">
    <property type="protein sequence ID" value="PZX19160.1"/>
    <property type="molecule type" value="Genomic_DNA"/>
</dbReference>